<accession>A0A1F5XI76</accession>
<dbReference type="Pfam" id="PF22296">
    <property type="entry name" value="bAvd"/>
    <property type="match status" value="1"/>
</dbReference>
<dbReference type="AlphaFoldDB" id="A0A1F5XI76"/>
<reference evidence="2 3" key="1">
    <citation type="journal article" date="2016" name="Nat. Commun.">
        <title>Thousands of microbial genomes shed light on interconnected biogeochemical processes in an aquifer system.</title>
        <authorList>
            <person name="Anantharaman K."/>
            <person name="Brown C.T."/>
            <person name="Hug L.A."/>
            <person name="Sharon I."/>
            <person name="Castelle C.J."/>
            <person name="Probst A.J."/>
            <person name="Thomas B.C."/>
            <person name="Singh A."/>
            <person name="Wilkins M.J."/>
            <person name="Karaoz U."/>
            <person name="Brodie E.L."/>
            <person name="Williams K.H."/>
            <person name="Hubbard S.S."/>
            <person name="Banfield J.F."/>
        </authorList>
    </citation>
    <scope>NUCLEOTIDE SEQUENCE [LARGE SCALE GENOMIC DNA]</scope>
</reference>
<dbReference type="InterPro" id="IPR055360">
    <property type="entry name" value="bAvd"/>
</dbReference>
<feature type="domain" description="bAvd-like" evidence="1">
    <location>
        <begin position="7"/>
        <end position="94"/>
    </location>
</feature>
<evidence type="ECO:0000313" key="3">
    <source>
        <dbReference type="Proteomes" id="UP000177346"/>
    </source>
</evidence>
<comment type="caution">
    <text evidence="2">The sequence shown here is derived from an EMBL/GenBank/DDBJ whole genome shotgun (WGS) entry which is preliminary data.</text>
</comment>
<name>A0A1F5XI76_9BACT</name>
<evidence type="ECO:0000259" key="1">
    <source>
        <dbReference type="Pfam" id="PF22296"/>
    </source>
</evidence>
<evidence type="ECO:0000313" key="2">
    <source>
        <dbReference type="EMBL" id="OGF87624.1"/>
    </source>
</evidence>
<organism evidence="2 3">
    <name type="scientific">Candidatus Giovannonibacteria bacterium RIFCSPLOWO2_01_FULL_46_32</name>
    <dbReference type="NCBI Taxonomy" id="1798353"/>
    <lineage>
        <taxon>Bacteria</taxon>
        <taxon>Candidatus Giovannoniibacteriota</taxon>
    </lineage>
</organism>
<protein>
    <recommendedName>
        <fullName evidence="1">bAvd-like domain-containing protein</fullName>
    </recommendedName>
</protein>
<proteinExistence type="predicted"/>
<dbReference type="Proteomes" id="UP000177346">
    <property type="component" value="Unassembled WGS sequence"/>
</dbReference>
<gene>
    <name evidence="2" type="ORF">A3B19_02415</name>
</gene>
<sequence length="109" mass="12557">MLWYGYYQILPKTHRHSLGQRIDAFFIEIMEAIAVASFLSREEKLPYIRLAIRKTDTLKVLLMILWETKSLDNKKYIALSAKIDEIGKMLGGWSGQIQKQNSPAKAGEK</sequence>
<dbReference type="Gene3D" id="1.20.1440.60">
    <property type="entry name" value="23S rRNA-intervening sequence"/>
    <property type="match status" value="1"/>
</dbReference>
<dbReference type="CDD" id="cd16376">
    <property type="entry name" value="Avd_like"/>
    <property type="match status" value="1"/>
</dbReference>
<dbReference type="EMBL" id="MFIF01000003">
    <property type="protein sequence ID" value="OGF87624.1"/>
    <property type="molecule type" value="Genomic_DNA"/>
</dbReference>
<dbReference type="InterPro" id="IPR036583">
    <property type="entry name" value="23S_rRNA_IVS_sf"/>
</dbReference>
<dbReference type="SUPFAM" id="SSF158446">
    <property type="entry name" value="IVS-encoded protein-like"/>
    <property type="match status" value="1"/>
</dbReference>